<evidence type="ECO:0000313" key="1">
    <source>
        <dbReference type="EMBL" id="ASD51646.1"/>
    </source>
</evidence>
<proteinExistence type="predicted"/>
<dbReference type="EMBL" id="KY951963">
    <property type="protein sequence ID" value="ASD51646.1"/>
    <property type="molecule type" value="Genomic_DNA"/>
</dbReference>
<protein>
    <submittedName>
        <fullName evidence="1">Uncharacterized protein</fullName>
    </submittedName>
</protein>
<accession>A0A218M4T6</accession>
<evidence type="ECO:0000313" key="2">
    <source>
        <dbReference type="Proteomes" id="UP000222640"/>
    </source>
</evidence>
<reference evidence="1 2" key="1">
    <citation type="submission" date="2017-04" db="EMBL/GenBank/DDBJ databases">
        <title>Long-term genomic coevolution of host-parasite interaction in the natural environment.</title>
        <authorList>
            <person name="Laanto E."/>
            <person name="Hoikkala V."/>
            <person name="Ravantti J."/>
            <person name="Sundberg L.-R."/>
        </authorList>
    </citation>
    <scope>NUCLEOTIDE SEQUENCE [LARGE SCALE GENOMIC DNA]</scope>
</reference>
<sequence>MAYKERTCKLSGVVWKQYNSFQKCTCSLCLESKPKPKLKWIQKVCIKIESEKKNGKQLTLNL</sequence>
<name>A0A218M4T6_9CAUD</name>
<organism evidence="1 2">
    <name type="scientific">Flavobacterium phage FCV-3</name>
    <dbReference type="NCBI Taxonomy" id="1983586"/>
    <lineage>
        <taxon>Viruses</taxon>
        <taxon>Duplodnaviria</taxon>
        <taxon>Heunggongvirae</taxon>
        <taxon>Uroviricota</taxon>
        <taxon>Caudoviricetes</taxon>
        <taxon>Ficleduovirus</taxon>
        <taxon>Ficleduovirus FCV1</taxon>
    </lineage>
</organism>
<dbReference type="Proteomes" id="UP000222640">
    <property type="component" value="Segment"/>
</dbReference>